<dbReference type="Pfam" id="PF16021">
    <property type="entry name" value="PDCD7"/>
    <property type="match status" value="1"/>
</dbReference>
<dbReference type="InterPro" id="IPR031974">
    <property type="entry name" value="PDCD7"/>
</dbReference>
<feature type="compositionally biased region" description="Basic residues" evidence="1">
    <location>
        <begin position="67"/>
        <end position="81"/>
    </location>
</feature>
<reference evidence="2 3" key="1">
    <citation type="submission" date="2024-02" db="EMBL/GenBank/DDBJ databases">
        <title>A chromosome-level genome assembly of Drosophila madeirensis, a fruit fly species endemic to Madeira island.</title>
        <authorList>
            <person name="Tomihara K."/>
            <person name="Llopart A."/>
            <person name="Yamamoto D."/>
        </authorList>
    </citation>
    <scope>NUCLEOTIDE SEQUENCE [LARGE SCALE GENOMIC DNA]</scope>
    <source>
        <strain evidence="2 3">RF1</strain>
    </source>
</reference>
<feature type="region of interest" description="Disordered" evidence="1">
    <location>
        <begin position="30"/>
        <end position="114"/>
    </location>
</feature>
<feature type="compositionally biased region" description="Basic and acidic residues" evidence="1">
    <location>
        <begin position="82"/>
        <end position="114"/>
    </location>
</feature>
<dbReference type="EMBL" id="AP029263">
    <property type="protein sequence ID" value="BFF92152.1"/>
    <property type="molecule type" value="Genomic_DNA"/>
</dbReference>
<gene>
    <name evidence="2" type="ORF">DMAD_10275</name>
</gene>
<accession>A0AAU9F8Z4</accession>
<organism evidence="2 3">
    <name type="scientific">Drosophila madeirensis</name>
    <name type="common">Fruit fly</name>
    <dbReference type="NCBI Taxonomy" id="30013"/>
    <lineage>
        <taxon>Eukaryota</taxon>
        <taxon>Metazoa</taxon>
        <taxon>Ecdysozoa</taxon>
        <taxon>Arthropoda</taxon>
        <taxon>Hexapoda</taxon>
        <taxon>Insecta</taxon>
        <taxon>Pterygota</taxon>
        <taxon>Neoptera</taxon>
        <taxon>Endopterygota</taxon>
        <taxon>Diptera</taxon>
        <taxon>Brachycera</taxon>
        <taxon>Muscomorpha</taxon>
        <taxon>Ephydroidea</taxon>
        <taxon>Drosophilidae</taxon>
        <taxon>Drosophila</taxon>
        <taxon>Sophophora</taxon>
    </lineage>
</organism>
<keyword evidence="3" id="KW-1185">Reference proteome</keyword>
<evidence type="ECO:0000256" key="1">
    <source>
        <dbReference type="SAM" id="MobiDB-lite"/>
    </source>
</evidence>
<sequence>MTVKNPKLCEIKTNIEESAGDIREFSIVSNAPPSGVDAGQVEAPHETTTTQLDEIDSKTAAKIAGIQRRRKRRRWKFRRRNKEQQAAEGVVREEPVPNPSDETRPAPRRKQAEDIDLKRRHDAASMLERLNLLEKLCEARGGDKAKLTEKLASMRTAWSRVQQETTTGRIIESKAPARERQWDIVFFGSPSSSQKRGRGYKAEFLRRRSIWDSYITQGKGGSCIPRGWVLPTQNPTSEWLEYRTE</sequence>
<dbReference type="Proteomes" id="UP001500889">
    <property type="component" value="Chromosome O"/>
</dbReference>
<dbReference type="AlphaFoldDB" id="A0AAU9F8Z4"/>
<proteinExistence type="predicted"/>
<name>A0AAU9F8Z4_DROMD</name>
<evidence type="ECO:0000313" key="2">
    <source>
        <dbReference type="EMBL" id="BFF92152.1"/>
    </source>
</evidence>
<protein>
    <submittedName>
        <fullName evidence="2">Uncharacterized protein</fullName>
    </submittedName>
</protein>
<evidence type="ECO:0000313" key="3">
    <source>
        <dbReference type="Proteomes" id="UP001500889"/>
    </source>
</evidence>